<accession>A0A1L3KID4</accession>
<sequence length="134" mass="14552">MPAIAPIVINDGADTPVSHSFKPYQSVPFAGFREISSSVPFNGQPEIELRLVPSANMQTVRGKVIMPVLEEASTGGENGYVAPPKVAYFLQGTFEFKLPSRSDLGERKNICALLSNLLGDSLVTSMIHDLEKPY</sequence>
<proteinExistence type="predicted"/>
<evidence type="ECO:0008006" key="2">
    <source>
        <dbReference type="Google" id="ProtNLM"/>
    </source>
</evidence>
<dbReference type="Gene3D" id="3.30.380.10">
    <property type="entry name" value="MS2 Viral Coat Protein"/>
    <property type="match status" value="1"/>
</dbReference>
<reference evidence="1" key="1">
    <citation type="journal article" date="2016" name="Nature">
        <title>Redefining the invertebrate RNA virosphere.</title>
        <authorList>
            <person name="Shi M."/>
            <person name="Lin X.D."/>
            <person name="Tian J.H."/>
            <person name="Chen L.J."/>
            <person name="Chen X."/>
            <person name="Li C.X."/>
            <person name="Qin X.C."/>
            <person name="Li J."/>
            <person name="Cao J.P."/>
            <person name="Eden J.S."/>
            <person name="Buchmann J."/>
            <person name="Wang W."/>
            <person name="Xu J."/>
            <person name="Holmes E.C."/>
            <person name="Zhang Y.Z."/>
        </authorList>
    </citation>
    <scope>NUCLEOTIDE SEQUENCE</scope>
    <source>
        <strain evidence="1">BHXun32039</strain>
    </source>
</reference>
<dbReference type="InterPro" id="IPR015954">
    <property type="entry name" value="Phage_RNA-type_capsid"/>
</dbReference>
<dbReference type="EMBL" id="KX883501">
    <property type="protein sequence ID" value="APG77075.1"/>
    <property type="molecule type" value="Genomic_RNA"/>
</dbReference>
<name>A0A1L3KID4_9VIRU</name>
<evidence type="ECO:0000313" key="1">
    <source>
        <dbReference type="EMBL" id="APG77075.1"/>
    </source>
</evidence>
<protein>
    <recommendedName>
        <fullName evidence="2">Capsid protein</fullName>
    </recommendedName>
</protein>
<organism evidence="1">
    <name type="scientific">Beihai levi-like virus 35</name>
    <dbReference type="NCBI Taxonomy" id="1922421"/>
    <lineage>
        <taxon>Viruses</taxon>
        <taxon>Riboviria</taxon>
    </lineage>
</organism>